<dbReference type="InterPro" id="IPR018108">
    <property type="entry name" value="MCP_transmembrane"/>
</dbReference>
<evidence type="ECO:0008006" key="14">
    <source>
        <dbReference type="Google" id="ProtNLM"/>
    </source>
</evidence>
<evidence type="ECO:0000313" key="13">
    <source>
        <dbReference type="Proteomes" id="UP000194127"/>
    </source>
</evidence>
<dbReference type="Proteomes" id="UP000194127">
    <property type="component" value="Unassembled WGS sequence"/>
</dbReference>
<keyword evidence="3 10" id="KW-0813">Transport</keyword>
<name>A0A1X6MT39_9APHY</name>
<dbReference type="GO" id="GO:0015228">
    <property type="term" value="F:coenzyme A transmembrane transporter activity"/>
    <property type="evidence" value="ECO:0007669"/>
    <property type="project" value="TreeGrafter"/>
</dbReference>
<evidence type="ECO:0000256" key="4">
    <source>
        <dbReference type="ARBA" id="ARBA00022692"/>
    </source>
</evidence>
<reference evidence="12 13" key="1">
    <citation type="submission" date="2017-04" db="EMBL/GenBank/DDBJ databases">
        <title>Genome Sequence of the Model Brown-Rot Fungus Postia placenta SB12.</title>
        <authorList>
            <consortium name="DOE Joint Genome Institute"/>
            <person name="Gaskell J."/>
            <person name="Kersten P."/>
            <person name="Larrondo L.F."/>
            <person name="Canessa P."/>
            <person name="Martinez D."/>
            <person name="Hibbett D."/>
            <person name="Schmoll M."/>
            <person name="Kubicek C.P."/>
            <person name="Martinez A.T."/>
            <person name="Yadav J."/>
            <person name="Master E."/>
            <person name="Magnuson J.K."/>
            <person name="James T."/>
            <person name="Yaver D."/>
            <person name="Berka R."/>
            <person name="Labutti K."/>
            <person name="Lipzen A."/>
            <person name="Aerts A."/>
            <person name="Barry K."/>
            <person name="Henrissat B."/>
            <person name="Blanchette R."/>
            <person name="Grigoriev I."/>
            <person name="Cullen D."/>
        </authorList>
    </citation>
    <scope>NUCLEOTIDE SEQUENCE [LARGE SCALE GENOMIC DNA]</scope>
    <source>
        <strain evidence="12 13">MAD-698-R-SB12</strain>
    </source>
</reference>
<dbReference type="PROSITE" id="PS50920">
    <property type="entry name" value="SOLCAR"/>
    <property type="match status" value="3"/>
</dbReference>
<dbReference type="GO" id="GO:0005347">
    <property type="term" value="F:ATP transmembrane transporter activity"/>
    <property type="evidence" value="ECO:0007669"/>
    <property type="project" value="TreeGrafter"/>
</dbReference>
<dbReference type="GO" id="GO:0015230">
    <property type="term" value="F:FAD transmembrane transporter activity"/>
    <property type="evidence" value="ECO:0007669"/>
    <property type="project" value="TreeGrafter"/>
</dbReference>
<protein>
    <recommendedName>
        <fullName evidence="14">Mitochondrial carrier</fullName>
    </recommendedName>
</protein>
<dbReference type="Pfam" id="PF00153">
    <property type="entry name" value="Mito_carr"/>
    <property type="match status" value="3"/>
</dbReference>
<organism evidence="12 13">
    <name type="scientific">Postia placenta MAD-698-R-SB12</name>
    <dbReference type="NCBI Taxonomy" id="670580"/>
    <lineage>
        <taxon>Eukaryota</taxon>
        <taxon>Fungi</taxon>
        <taxon>Dikarya</taxon>
        <taxon>Basidiomycota</taxon>
        <taxon>Agaricomycotina</taxon>
        <taxon>Agaricomycetes</taxon>
        <taxon>Polyporales</taxon>
        <taxon>Adustoporiaceae</taxon>
        <taxon>Rhodonia</taxon>
    </lineage>
</organism>
<dbReference type="STRING" id="670580.A0A1X6MT39"/>
<comment type="similarity">
    <text evidence="2 10">Belongs to the mitochondrial carrier (TC 2.A.29) family.</text>
</comment>
<feature type="repeat" description="Solcar" evidence="9">
    <location>
        <begin position="3"/>
        <end position="88"/>
    </location>
</feature>
<feature type="repeat" description="Solcar" evidence="9">
    <location>
        <begin position="99"/>
        <end position="197"/>
    </location>
</feature>
<feature type="transmembrane region" description="Helical" evidence="11">
    <location>
        <begin position="6"/>
        <end position="29"/>
    </location>
</feature>
<proteinExistence type="inferred from homology"/>
<dbReference type="AlphaFoldDB" id="A0A1X6MT39"/>
<evidence type="ECO:0000256" key="5">
    <source>
        <dbReference type="ARBA" id="ARBA00022737"/>
    </source>
</evidence>
<sequence length="318" mass="34052">MPSDSAIHAIAGAAGGIIAMTITYPLIFISTRAAVETKKEHKSVYDAVIDIVKREGILGLYSGLNSSLLGVAITNGAYYYFYERSRGIVLASRGGSKGMSTLESVLSGLIAGSATTIISNPVWVVQTSQAVRGMNQPSDTSTPGVPAVKQRMGLFETVDHIMRKDGISAFWRGIGPALVLVANPVLQYTVFEQLKNILVKRRTTLLRRPGSAAATAVLTDWDYFLLGALSKLVATSITYPYIVVKSRLQAGQANALKYKSSLDGLITILRNEGAEGLYKGVGSKLLQSVLTAAILFASQRRIYEATKKAMAATTTLAR</sequence>
<dbReference type="GO" id="GO:0005778">
    <property type="term" value="C:peroxisomal membrane"/>
    <property type="evidence" value="ECO:0007669"/>
    <property type="project" value="UniProtKB-SubCell"/>
</dbReference>
<dbReference type="EMBL" id="KZ110602">
    <property type="protein sequence ID" value="OSX59535.1"/>
    <property type="molecule type" value="Genomic_DNA"/>
</dbReference>
<evidence type="ECO:0000256" key="3">
    <source>
        <dbReference type="ARBA" id="ARBA00022448"/>
    </source>
</evidence>
<comment type="subcellular location">
    <subcellularLocation>
        <location evidence="1">Peroxisome membrane</location>
        <topology evidence="1">Multi-pass membrane protein</topology>
    </subcellularLocation>
</comment>
<keyword evidence="4 9" id="KW-0812">Transmembrane</keyword>
<keyword evidence="5" id="KW-0677">Repeat</keyword>
<keyword evidence="7 9" id="KW-0472">Membrane</keyword>
<dbReference type="SUPFAM" id="SSF103506">
    <property type="entry name" value="Mitochondrial carrier"/>
    <property type="match status" value="1"/>
</dbReference>
<dbReference type="GeneID" id="36326138"/>
<dbReference type="RefSeq" id="XP_024336329.1">
    <property type="nucleotide sequence ID" value="XM_024481188.1"/>
</dbReference>
<accession>A0A1X6MT39</accession>
<feature type="repeat" description="Solcar" evidence="9">
    <location>
        <begin position="222"/>
        <end position="305"/>
    </location>
</feature>
<dbReference type="GO" id="GO:0051724">
    <property type="term" value="F:NAD transmembrane transporter activity"/>
    <property type="evidence" value="ECO:0007669"/>
    <property type="project" value="TreeGrafter"/>
</dbReference>
<gene>
    <name evidence="12" type="ORF">POSPLADRAFT_1059724</name>
</gene>
<evidence type="ECO:0000256" key="9">
    <source>
        <dbReference type="PROSITE-ProRule" id="PRU00282"/>
    </source>
</evidence>
<evidence type="ECO:0000256" key="1">
    <source>
        <dbReference type="ARBA" id="ARBA00004585"/>
    </source>
</evidence>
<dbReference type="Gene3D" id="1.50.40.10">
    <property type="entry name" value="Mitochondrial carrier domain"/>
    <property type="match status" value="1"/>
</dbReference>
<evidence type="ECO:0000256" key="7">
    <source>
        <dbReference type="ARBA" id="ARBA00023136"/>
    </source>
</evidence>
<dbReference type="OrthoDB" id="2019556at2759"/>
<dbReference type="PANTHER" id="PTHR45939">
    <property type="entry name" value="PEROXISOMAL MEMBRANE PROTEIN PMP34-RELATED"/>
    <property type="match status" value="1"/>
</dbReference>
<evidence type="ECO:0000256" key="8">
    <source>
        <dbReference type="ARBA" id="ARBA00023140"/>
    </source>
</evidence>
<dbReference type="GO" id="GO:0080122">
    <property type="term" value="F:AMP transmembrane transporter activity"/>
    <property type="evidence" value="ECO:0007669"/>
    <property type="project" value="TreeGrafter"/>
</dbReference>
<dbReference type="PANTHER" id="PTHR45939:SF5">
    <property type="entry name" value="PEROXISOMAL MEMBRANE PROTEIN PMP34"/>
    <property type="match status" value="1"/>
</dbReference>
<evidence type="ECO:0000256" key="2">
    <source>
        <dbReference type="ARBA" id="ARBA00006375"/>
    </source>
</evidence>
<dbReference type="InterPro" id="IPR023395">
    <property type="entry name" value="MCP_dom_sf"/>
</dbReference>
<dbReference type="InterPro" id="IPR052217">
    <property type="entry name" value="Mito/Peroxisomal_Carrier"/>
</dbReference>
<evidence type="ECO:0000256" key="11">
    <source>
        <dbReference type="SAM" id="Phobius"/>
    </source>
</evidence>
<evidence type="ECO:0000256" key="10">
    <source>
        <dbReference type="RuleBase" id="RU000488"/>
    </source>
</evidence>
<keyword evidence="13" id="KW-1185">Reference proteome</keyword>
<evidence type="ECO:0000256" key="6">
    <source>
        <dbReference type="ARBA" id="ARBA00022989"/>
    </source>
</evidence>
<dbReference type="GO" id="GO:0015217">
    <property type="term" value="F:ADP transmembrane transporter activity"/>
    <property type="evidence" value="ECO:0007669"/>
    <property type="project" value="TreeGrafter"/>
</dbReference>
<keyword evidence="8" id="KW-0576">Peroxisome</keyword>
<evidence type="ECO:0000313" key="12">
    <source>
        <dbReference type="EMBL" id="OSX59535.1"/>
    </source>
</evidence>
<keyword evidence="6 11" id="KW-1133">Transmembrane helix</keyword>
<dbReference type="GO" id="GO:0044610">
    <property type="term" value="F:FMN transmembrane transporter activity"/>
    <property type="evidence" value="ECO:0007669"/>
    <property type="project" value="TreeGrafter"/>
</dbReference>